<dbReference type="InterPro" id="IPR008948">
    <property type="entry name" value="L-Aspartase-like"/>
</dbReference>
<dbReference type="GO" id="GO:0005829">
    <property type="term" value="C:cytosol"/>
    <property type="evidence" value="ECO:0007669"/>
    <property type="project" value="TreeGrafter"/>
</dbReference>
<comment type="caution">
    <text evidence="4">The sequence shown here is derived from an EMBL/GenBank/DDBJ whole genome shotgun (WGS) entry which is preliminary data.</text>
</comment>
<evidence type="ECO:0000259" key="2">
    <source>
        <dbReference type="Pfam" id="PF00206"/>
    </source>
</evidence>
<feature type="domain" description="Fumarase C C-terminal" evidence="3">
    <location>
        <begin position="410"/>
        <end position="456"/>
    </location>
</feature>
<dbReference type="PANTHER" id="PTHR42696:SF2">
    <property type="entry name" value="ASPARTATE AMMONIA-LYASE"/>
    <property type="match status" value="1"/>
</dbReference>
<sequence>MKYRTEKDLLGEKLIPEEALYGIHTARAQENFPVSGYRQEPVFIKAFGYVKKACILTNMELGYLGGDFCGYILQAVDELIDSQLDEHIIVDALQGGAGTSTNMNVNEVIANRALELAGRKKGEYDLIHPLKHINLHQSTNDVFPTSMKVAALILLNDAETAVTELQAELQKKEHEFAHILKTGRTELQDAVPVTMGRVFSAFAEAVSRDRWRIFKSRERIRVINLGGTMIGTGISAPRDYIFLATETLRDLTGFNLSRGENLIDSTQNHDPFVEVSGIMKAHAVTIRKMANDLRLLSAGPHSGYGEIQLEPLQAGSSIMPGKVNPVIPEMLEQCAVKIFANDQIVTETASRGELELNAFLPLLNMAFLESLRLIINMDTLLVDKCLSTIKVNEEQCDRHVRAGFGALVGLLPRFGYDTVQEIASRAAQSHRPPSEIIKEMGLMDETEINQFLSPHNFSQLGYEPPAVKGDSGYADNS</sequence>
<feature type="domain" description="Fumarate lyase N-terminal" evidence="2">
    <location>
        <begin position="15"/>
        <end position="339"/>
    </location>
</feature>
<dbReference type="AlphaFoldDB" id="A0A3A4QYB8"/>
<accession>A0A3A4QYB8</accession>
<dbReference type="InterPro" id="IPR024083">
    <property type="entry name" value="Fumarase/histidase_N"/>
</dbReference>
<dbReference type="InterPro" id="IPR000362">
    <property type="entry name" value="Fumarate_lyase_fam"/>
</dbReference>
<dbReference type="GO" id="GO:0006531">
    <property type="term" value="P:aspartate metabolic process"/>
    <property type="evidence" value="ECO:0007669"/>
    <property type="project" value="TreeGrafter"/>
</dbReference>
<evidence type="ECO:0000313" key="5">
    <source>
        <dbReference type="Proteomes" id="UP000266426"/>
    </source>
</evidence>
<dbReference type="SUPFAM" id="SSF48557">
    <property type="entry name" value="L-aspartase-like"/>
    <property type="match status" value="1"/>
</dbReference>
<dbReference type="InterPro" id="IPR022761">
    <property type="entry name" value="Fumarate_lyase_N"/>
</dbReference>
<dbReference type="GO" id="GO:0008797">
    <property type="term" value="F:aspartate ammonia-lyase activity"/>
    <property type="evidence" value="ECO:0007669"/>
    <property type="project" value="TreeGrafter"/>
</dbReference>
<evidence type="ECO:0000256" key="1">
    <source>
        <dbReference type="ARBA" id="ARBA00023239"/>
    </source>
</evidence>
<dbReference type="Pfam" id="PF00206">
    <property type="entry name" value="Lyase_1"/>
    <property type="match status" value="1"/>
</dbReference>
<dbReference type="InterPro" id="IPR051546">
    <property type="entry name" value="Aspartate_Ammonia-Lyase"/>
</dbReference>
<dbReference type="PRINTS" id="PR00149">
    <property type="entry name" value="FUMRATELYASE"/>
</dbReference>
<keyword evidence="1 4" id="KW-0456">Lyase</keyword>
<dbReference type="Proteomes" id="UP000266426">
    <property type="component" value="Unassembled WGS sequence"/>
</dbReference>
<dbReference type="PROSITE" id="PS00163">
    <property type="entry name" value="FUMARATE_LYASES"/>
    <property type="match status" value="1"/>
</dbReference>
<dbReference type="Pfam" id="PF10415">
    <property type="entry name" value="FumaraseC_C"/>
    <property type="match status" value="1"/>
</dbReference>
<gene>
    <name evidence="4" type="ORF">C4541_07405</name>
</gene>
<dbReference type="InterPro" id="IPR018951">
    <property type="entry name" value="Fumarase_C_C"/>
</dbReference>
<dbReference type="EMBL" id="QZJZ01000061">
    <property type="protein sequence ID" value="RJP58774.1"/>
    <property type="molecule type" value="Genomic_DNA"/>
</dbReference>
<dbReference type="FunFam" id="1.20.200.10:FF:000001">
    <property type="entry name" value="Fumarate hydratase, mitochondrial"/>
    <property type="match status" value="1"/>
</dbReference>
<organism evidence="4 5">
    <name type="scientific">Candidatus Auribacter fodinae</name>
    <dbReference type="NCBI Taxonomy" id="2093366"/>
    <lineage>
        <taxon>Bacteria</taxon>
        <taxon>Pseudomonadati</taxon>
        <taxon>Candidatus Auribacterota</taxon>
        <taxon>Candidatus Auribacteria</taxon>
        <taxon>Candidatus Auribacterales</taxon>
        <taxon>Candidatus Auribacteraceae</taxon>
        <taxon>Candidatus Auribacter</taxon>
    </lineage>
</organism>
<dbReference type="Gene3D" id="1.10.275.10">
    <property type="entry name" value="Fumarase/aspartase (N-terminal domain)"/>
    <property type="match status" value="1"/>
</dbReference>
<dbReference type="NCBIfam" id="NF008909">
    <property type="entry name" value="PRK12273.1"/>
    <property type="match status" value="1"/>
</dbReference>
<dbReference type="GO" id="GO:0006099">
    <property type="term" value="P:tricarboxylic acid cycle"/>
    <property type="evidence" value="ECO:0007669"/>
    <property type="project" value="InterPro"/>
</dbReference>
<dbReference type="Gene3D" id="1.20.200.10">
    <property type="entry name" value="Fumarase/aspartase (Central domain)"/>
    <property type="match status" value="1"/>
</dbReference>
<evidence type="ECO:0000259" key="3">
    <source>
        <dbReference type="Pfam" id="PF10415"/>
    </source>
</evidence>
<proteinExistence type="predicted"/>
<reference evidence="4 5" key="1">
    <citation type="journal article" date="2017" name="ISME J.">
        <title>Energy and carbon metabolisms in a deep terrestrial subsurface fluid microbial community.</title>
        <authorList>
            <person name="Momper L."/>
            <person name="Jungbluth S.P."/>
            <person name="Lee M.D."/>
            <person name="Amend J.P."/>
        </authorList>
    </citation>
    <scope>NUCLEOTIDE SEQUENCE [LARGE SCALE GENOMIC DNA]</scope>
    <source>
        <strain evidence="4">SURF_26</strain>
    </source>
</reference>
<dbReference type="InterPro" id="IPR020557">
    <property type="entry name" value="Fumarate_lyase_CS"/>
</dbReference>
<protein>
    <submittedName>
        <fullName evidence="4">Aspartate ammonia-lyase</fullName>
    </submittedName>
</protein>
<dbReference type="PANTHER" id="PTHR42696">
    <property type="entry name" value="ASPARTATE AMMONIA-LYASE"/>
    <property type="match status" value="1"/>
</dbReference>
<evidence type="ECO:0000313" key="4">
    <source>
        <dbReference type="EMBL" id="RJP58774.1"/>
    </source>
</evidence>
<name>A0A3A4QYB8_9BACT</name>